<evidence type="ECO:0000313" key="3">
    <source>
        <dbReference type="Proteomes" id="UP001157006"/>
    </source>
</evidence>
<evidence type="ECO:0000313" key="2">
    <source>
        <dbReference type="EMBL" id="CAI8588232.1"/>
    </source>
</evidence>
<sequence length="110" mass="12297">VNSPIALMRRAVYKPSLATSTPPEAVSPMATPGRGCRIGTNSIMLETTTLVNVALYPLLSFCRINVFNSFIKTFKVSESSYVGLFLMHLLAFTHFHYLVILEHSFVINFQ</sequence>
<keyword evidence="1" id="KW-1133">Transmembrane helix</keyword>
<proteinExistence type="predicted"/>
<feature type="non-terminal residue" evidence="2">
    <location>
        <position position="1"/>
    </location>
</feature>
<organism evidence="2 3">
    <name type="scientific">Vicia faba</name>
    <name type="common">Broad bean</name>
    <name type="synonym">Faba vulgaris</name>
    <dbReference type="NCBI Taxonomy" id="3906"/>
    <lineage>
        <taxon>Eukaryota</taxon>
        <taxon>Viridiplantae</taxon>
        <taxon>Streptophyta</taxon>
        <taxon>Embryophyta</taxon>
        <taxon>Tracheophyta</taxon>
        <taxon>Spermatophyta</taxon>
        <taxon>Magnoliopsida</taxon>
        <taxon>eudicotyledons</taxon>
        <taxon>Gunneridae</taxon>
        <taxon>Pentapetalae</taxon>
        <taxon>rosids</taxon>
        <taxon>fabids</taxon>
        <taxon>Fabales</taxon>
        <taxon>Fabaceae</taxon>
        <taxon>Papilionoideae</taxon>
        <taxon>50 kb inversion clade</taxon>
        <taxon>NPAAA clade</taxon>
        <taxon>Hologalegina</taxon>
        <taxon>IRL clade</taxon>
        <taxon>Fabeae</taxon>
        <taxon>Vicia</taxon>
    </lineage>
</organism>
<keyword evidence="1" id="KW-0472">Membrane</keyword>
<dbReference type="AlphaFoldDB" id="A0AAV0YRX9"/>
<protein>
    <submittedName>
        <fullName evidence="2">Uncharacterized protein</fullName>
    </submittedName>
</protein>
<dbReference type="Proteomes" id="UP001157006">
    <property type="component" value="Chromosome 1L"/>
</dbReference>
<keyword evidence="1" id="KW-0812">Transmembrane</keyword>
<gene>
    <name evidence="2" type="ORF">VFH_I338200</name>
</gene>
<evidence type="ECO:0000256" key="1">
    <source>
        <dbReference type="SAM" id="Phobius"/>
    </source>
</evidence>
<reference evidence="2 3" key="1">
    <citation type="submission" date="2023-01" db="EMBL/GenBank/DDBJ databases">
        <authorList>
            <person name="Kreplak J."/>
        </authorList>
    </citation>
    <scope>NUCLEOTIDE SEQUENCE [LARGE SCALE GENOMIC DNA]</scope>
</reference>
<name>A0AAV0YRX9_VICFA</name>
<accession>A0AAV0YRX9</accession>
<keyword evidence="3" id="KW-1185">Reference proteome</keyword>
<dbReference type="EMBL" id="OX451736">
    <property type="protein sequence ID" value="CAI8588232.1"/>
    <property type="molecule type" value="Genomic_DNA"/>
</dbReference>
<feature type="transmembrane region" description="Helical" evidence="1">
    <location>
        <begin position="81"/>
        <end position="100"/>
    </location>
</feature>